<dbReference type="SUPFAM" id="SSF48403">
    <property type="entry name" value="Ankyrin repeat"/>
    <property type="match status" value="3"/>
</dbReference>
<dbReference type="Pfam" id="PF13637">
    <property type="entry name" value="Ank_4"/>
    <property type="match status" value="1"/>
</dbReference>
<dbReference type="HOGENOM" id="CLU_000288_34_8_1"/>
<feature type="repeat" description="ANK" evidence="3">
    <location>
        <begin position="1114"/>
        <end position="1146"/>
    </location>
</feature>
<dbReference type="VEuPathDB" id="FungiDB:TRIVIDRAFT_153972"/>
<evidence type="ECO:0000259" key="4">
    <source>
        <dbReference type="PROSITE" id="PS50837"/>
    </source>
</evidence>
<feature type="repeat" description="ANK" evidence="3">
    <location>
        <begin position="851"/>
        <end position="883"/>
    </location>
</feature>
<dbReference type="PROSITE" id="PS50088">
    <property type="entry name" value="ANK_REPEAT"/>
    <property type="match status" value="18"/>
</dbReference>
<dbReference type="PANTHER" id="PTHR24188:SF29">
    <property type="entry name" value="GH09064P"/>
    <property type="match status" value="1"/>
</dbReference>
<feature type="repeat" description="ANK" evidence="3">
    <location>
        <begin position="917"/>
        <end position="949"/>
    </location>
</feature>
<feature type="repeat" description="ANK" evidence="3">
    <location>
        <begin position="785"/>
        <end position="817"/>
    </location>
</feature>
<evidence type="ECO:0000256" key="1">
    <source>
        <dbReference type="ARBA" id="ARBA00022737"/>
    </source>
</evidence>
<dbReference type="STRING" id="413071.G9MXR0"/>
<feature type="repeat" description="ANK" evidence="3">
    <location>
        <begin position="1081"/>
        <end position="1113"/>
    </location>
</feature>
<evidence type="ECO:0000313" key="5">
    <source>
        <dbReference type="EMBL" id="EHK20671.1"/>
    </source>
</evidence>
<organism evidence="5 6">
    <name type="scientific">Hypocrea virens (strain Gv29-8 / FGSC 10586)</name>
    <name type="common">Gliocladium virens</name>
    <name type="synonym">Trichoderma virens</name>
    <dbReference type="NCBI Taxonomy" id="413071"/>
    <lineage>
        <taxon>Eukaryota</taxon>
        <taxon>Fungi</taxon>
        <taxon>Dikarya</taxon>
        <taxon>Ascomycota</taxon>
        <taxon>Pezizomycotina</taxon>
        <taxon>Sordariomycetes</taxon>
        <taxon>Hypocreomycetidae</taxon>
        <taxon>Hypocreales</taxon>
        <taxon>Hypocreaceae</taxon>
        <taxon>Trichoderma</taxon>
    </lineage>
</organism>
<feature type="repeat" description="ANK" evidence="3">
    <location>
        <begin position="818"/>
        <end position="850"/>
    </location>
</feature>
<proteinExistence type="predicted"/>
<feature type="repeat" description="ANK" evidence="3">
    <location>
        <begin position="621"/>
        <end position="653"/>
    </location>
</feature>
<dbReference type="Gene3D" id="1.25.40.20">
    <property type="entry name" value="Ankyrin repeat-containing domain"/>
    <property type="match status" value="8"/>
</dbReference>
<dbReference type="InterPro" id="IPR002110">
    <property type="entry name" value="Ankyrin_rpt"/>
</dbReference>
<dbReference type="PROSITE" id="PS50837">
    <property type="entry name" value="NACHT"/>
    <property type="match status" value="1"/>
</dbReference>
<feature type="repeat" description="ANK" evidence="3">
    <location>
        <begin position="1048"/>
        <end position="1080"/>
    </location>
</feature>
<keyword evidence="2 3" id="KW-0040">ANK repeat</keyword>
<dbReference type="OrthoDB" id="4893733at2759"/>
<dbReference type="Gene3D" id="3.40.50.300">
    <property type="entry name" value="P-loop containing nucleotide triphosphate hydrolases"/>
    <property type="match status" value="1"/>
</dbReference>
<dbReference type="eggNOG" id="KOG4177">
    <property type="taxonomic scope" value="Eukaryota"/>
</dbReference>
<feature type="non-terminal residue" evidence="5">
    <location>
        <position position="1"/>
    </location>
</feature>
<feature type="repeat" description="ANK" evidence="3">
    <location>
        <begin position="752"/>
        <end position="784"/>
    </location>
</feature>
<dbReference type="InterPro" id="IPR036770">
    <property type="entry name" value="Ankyrin_rpt-contain_sf"/>
</dbReference>
<dbReference type="Pfam" id="PF12796">
    <property type="entry name" value="Ank_2"/>
    <property type="match status" value="6"/>
</dbReference>
<evidence type="ECO:0000256" key="2">
    <source>
        <dbReference type="ARBA" id="ARBA00023043"/>
    </source>
</evidence>
<feature type="repeat" description="ANK" evidence="3">
    <location>
        <begin position="554"/>
        <end position="586"/>
    </location>
</feature>
<evidence type="ECO:0000256" key="3">
    <source>
        <dbReference type="PROSITE-ProRule" id="PRU00023"/>
    </source>
</evidence>
<gene>
    <name evidence="5" type="ORF">TRIVIDRAFT_153972</name>
</gene>
<dbReference type="Pfam" id="PF00023">
    <property type="entry name" value="Ank"/>
    <property type="match status" value="2"/>
</dbReference>
<feature type="repeat" description="ANK" evidence="3">
    <location>
        <begin position="686"/>
        <end position="718"/>
    </location>
</feature>
<protein>
    <recommendedName>
        <fullName evidence="4">NACHT domain-containing protein</fullName>
    </recommendedName>
</protein>
<dbReference type="InterPro" id="IPR027417">
    <property type="entry name" value="P-loop_NTPase"/>
</dbReference>
<feature type="repeat" description="ANK" evidence="3">
    <location>
        <begin position="950"/>
        <end position="982"/>
    </location>
</feature>
<dbReference type="InterPro" id="IPR007111">
    <property type="entry name" value="NACHT_NTPase"/>
</dbReference>
<feature type="domain" description="NACHT" evidence="4">
    <location>
        <begin position="53"/>
        <end position="159"/>
    </location>
</feature>
<sequence>ETLQKLRVWLLGTHKADERYDDSVRKRLSSTCNWILERPEFTSWRSESPSSPKMLWIHGPPGFGKTILCARVIEHIKIEQQEPVAYYFFSSDLESHKDPIVAMRSWIYHIALASDSVIDIVNKKWSHGVAASQRVIIELFREAIKLVSNYTLVVDGLDECAPGGSCLSMSEFVAEVNEAVHGTNARILVMSRHESRIHRALMEAKNAGLYQYEVRESDVRSDIEALSKHIVAKKLSDEETSIQADMAKKMSDRSKGQFLWLRLQEDSLIRGLSQVQLQNAVDETPADLSSLYARSWAKIYELPENEKTRAISLLRLAAFSLRPLTVREISEAVLARDEYEDFPVRELPDQWDTKYVKHRILDLCNSLLETRMQNAESTVGEWTIHLIHFSAKEFLLGHISYQDTVRGNIRLMLAAEHTILTKLCIRYMNHSHVWQGSTGRDEPQSLGSFTNYAMSFWYKHAVAGAAQQTKLMEIENFFNENNPSWIMWRKWFDSTHIGWKNDQSEPAIPLCYAIELGFVDLATAMIKQGKVRVNCHSSNRTALGKDLNAVTRNEQHSILLVACFEGKTDIVKLLIHRGADLTQRDSYGQTPLFAASCNGFFDIVKLLLDHGANDMVAAQDNGKMPLYAASCNGFVDIAELLLKHGADHTMTAKNGQTPLYAACGNGHIEVAKLLINSGANVLTTEEGRTPLSAACSNGHLNVARLLIDKGANIMLPDKMGSTPLYAAAFRGSFEIVEMLIEMGADVSTARLDGYTALHVASVNGYADIVELLIKKGANVMASNKDGETPLLNAAANGHLKVVSLLLDNGARLTEINQNRQTSLYVACCNGHVEVAKLLLEKGADITATEEKEQTPLFAACSNGHLELVQLLVEEGADLHALNIDGVGMAYTAACNGQLEVLQLLLSLGVDIITKSKAGWLPIHIASASGHAKIVDLLIENGADIMVGNGDGNTPLILATFKHYVEVVNVLLKHGVDVDAQDSLKQTSLFLASCGSDIEMSRLLVENCANVSIPNNKGQTPLLLASYSGNLEIIKLLLENGADMRPDEMGHTPAYAASYNGHVNALRLLIKWGADVTIQNKRGLAPIHIACRFGHIKVVKLLLKKGLDVNSADNDGISLLHSASLNGHVHTARYLVENGVSVNTTVNHATPLFSACLHGHKEVVKILLQYDADKSITDQYGITPAKAAVRNGHIEIVGLLNAHKIQGYEDRGFPAIPNAPGERLYGGRRAGIERLAPVDGRRMGMYISC</sequence>
<dbReference type="EMBL" id="ABDF02000078">
    <property type="protein sequence ID" value="EHK20671.1"/>
    <property type="molecule type" value="Genomic_DNA"/>
</dbReference>
<accession>G9MXR0</accession>
<feature type="repeat" description="ANK" evidence="3">
    <location>
        <begin position="884"/>
        <end position="916"/>
    </location>
</feature>
<feature type="repeat" description="ANK" evidence="3">
    <location>
        <begin position="719"/>
        <end position="751"/>
    </location>
</feature>
<evidence type="ECO:0000313" key="6">
    <source>
        <dbReference type="Proteomes" id="UP000007115"/>
    </source>
</evidence>
<dbReference type="PRINTS" id="PR01415">
    <property type="entry name" value="ANKYRIN"/>
</dbReference>
<dbReference type="OMA" id="MFLWIKM"/>
<reference evidence="5 6" key="1">
    <citation type="journal article" date="2011" name="Genome Biol.">
        <title>Comparative genome sequence analysis underscores mycoparasitism as the ancestral life style of Trichoderma.</title>
        <authorList>
            <person name="Kubicek C.P."/>
            <person name="Herrera-Estrella A."/>
            <person name="Seidl-Seiboth V."/>
            <person name="Martinez D.A."/>
            <person name="Druzhinina I.S."/>
            <person name="Thon M."/>
            <person name="Zeilinger S."/>
            <person name="Casas-Flores S."/>
            <person name="Horwitz B.A."/>
            <person name="Mukherjee P.K."/>
            <person name="Mukherjee M."/>
            <person name="Kredics L."/>
            <person name="Alcaraz L.D."/>
            <person name="Aerts A."/>
            <person name="Antal Z."/>
            <person name="Atanasova L."/>
            <person name="Cervantes-Badillo M.G."/>
            <person name="Challacombe J."/>
            <person name="Chertkov O."/>
            <person name="McCluskey K."/>
            <person name="Coulpier F."/>
            <person name="Deshpande N."/>
            <person name="von Doehren H."/>
            <person name="Ebbole D.J."/>
            <person name="Esquivel-Naranjo E.U."/>
            <person name="Fekete E."/>
            <person name="Flipphi M."/>
            <person name="Glaser F."/>
            <person name="Gomez-Rodriguez E.Y."/>
            <person name="Gruber S."/>
            <person name="Han C."/>
            <person name="Henrissat B."/>
            <person name="Hermosa R."/>
            <person name="Hernandez-Onate M."/>
            <person name="Karaffa L."/>
            <person name="Kosti I."/>
            <person name="Le Crom S."/>
            <person name="Lindquist E."/>
            <person name="Lucas S."/>
            <person name="Luebeck M."/>
            <person name="Luebeck P.S."/>
            <person name="Margeot A."/>
            <person name="Metz B."/>
            <person name="Misra M."/>
            <person name="Nevalainen H."/>
            <person name="Omann M."/>
            <person name="Packer N."/>
            <person name="Perrone G."/>
            <person name="Uresti-Rivera E.E."/>
            <person name="Salamov A."/>
            <person name="Schmoll M."/>
            <person name="Seiboth B."/>
            <person name="Shapiro H."/>
            <person name="Sukno S."/>
            <person name="Tamayo-Ramos J.A."/>
            <person name="Tisch D."/>
            <person name="Wiest A."/>
            <person name="Wilkinson H.H."/>
            <person name="Zhang M."/>
            <person name="Coutinho P.M."/>
            <person name="Kenerley C.M."/>
            <person name="Monte E."/>
            <person name="Baker S.E."/>
            <person name="Grigoriev I.V."/>
        </authorList>
    </citation>
    <scope>NUCLEOTIDE SEQUENCE [LARGE SCALE GENOMIC DNA]</scope>
    <source>
        <strain evidence="6">Gv29-8 / FGSC 10586</strain>
    </source>
</reference>
<dbReference type="Pfam" id="PF24883">
    <property type="entry name" value="NPHP3_N"/>
    <property type="match status" value="1"/>
</dbReference>
<dbReference type="PANTHER" id="PTHR24188">
    <property type="entry name" value="ANKYRIN REPEAT PROTEIN"/>
    <property type="match status" value="1"/>
</dbReference>
<feature type="repeat" description="ANK" evidence="3">
    <location>
        <begin position="587"/>
        <end position="613"/>
    </location>
</feature>
<dbReference type="GeneID" id="25788254"/>
<dbReference type="RefSeq" id="XP_013954866.1">
    <property type="nucleotide sequence ID" value="XM_014099391.1"/>
</dbReference>
<comment type="caution">
    <text evidence="5">The sequence shown here is derived from an EMBL/GenBank/DDBJ whole genome shotgun (WGS) entry which is preliminary data.</text>
</comment>
<dbReference type="AlphaFoldDB" id="G9MXR0"/>
<dbReference type="InterPro" id="IPR056884">
    <property type="entry name" value="NPHP3-like_N"/>
</dbReference>
<dbReference type="InParanoid" id="G9MXR0"/>
<dbReference type="SMART" id="SM00248">
    <property type="entry name" value="ANK"/>
    <property type="match status" value="21"/>
</dbReference>
<keyword evidence="6" id="KW-1185">Reference proteome</keyword>
<keyword evidence="1" id="KW-0677">Repeat</keyword>
<dbReference type="PROSITE" id="PS50297">
    <property type="entry name" value="ANK_REP_REGION"/>
    <property type="match status" value="17"/>
</dbReference>
<dbReference type="SUPFAM" id="SSF52540">
    <property type="entry name" value="P-loop containing nucleoside triphosphate hydrolases"/>
    <property type="match status" value="1"/>
</dbReference>
<feature type="repeat" description="ANK" evidence="3">
    <location>
        <begin position="1146"/>
        <end position="1178"/>
    </location>
</feature>
<dbReference type="Proteomes" id="UP000007115">
    <property type="component" value="Unassembled WGS sequence"/>
</dbReference>
<feature type="repeat" description="ANK" evidence="3">
    <location>
        <begin position="1016"/>
        <end position="1048"/>
    </location>
</feature>
<name>G9MXR0_HYPVG</name>
<feature type="repeat" description="ANK" evidence="3">
    <location>
        <begin position="654"/>
        <end position="686"/>
    </location>
</feature>